<evidence type="ECO:0000313" key="2">
    <source>
        <dbReference type="Proteomes" id="UP000179769"/>
    </source>
</evidence>
<dbReference type="PANTHER" id="PTHR42941:SF1">
    <property type="entry name" value="SLL1037 PROTEIN"/>
    <property type="match status" value="1"/>
</dbReference>
<evidence type="ECO:0000313" key="1">
    <source>
        <dbReference type="EMBL" id="OHV27953.1"/>
    </source>
</evidence>
<dbReference type="Proteomes" id="UP000179769">
    <property type="component" value="Unassembled WGS sequence"/>
</dbReference>
<protein>
    <submittedName>
        <fullName evidence="1">C4-dicarboxylate ABC transporter substrate-binding protein</fullName>
    </submittedName>
</protein>
<keyword evidence="2" id="KW-1185">Reference proteome</keyword>
<organism evidence="1 2">
    <name type="scientific">Parafrankia soli</name>
    <dbReference type="NCBI Taxonomy" id="2599596"/>
    <lineage>
        <taxon>Bacteria</taxon>
        <taxon>Bacillati</taxon>
        <taxon>Actinomycetota</taxon>
        <taxon>Actinomycetes</taxon>
        <taxon>Frankiales</taxon>
        <taxon>Frankiaceae</taxon>
        <taxon>Parafrankia</taxon>
    </lineage>
</organism>
<comment type="caution">
    <text evidence="1">The sequence shown here is derived from an EMBL/GenBank/DDBJ whole genome shotgun (WGS) entry which is preliminary data.</text>
</comment>
<accession>A0A1S1PZ54</accession>
<dbReference type="SUPFAM" id="SSF53850">
    <property type="entry name" value="Periplasmic binding protein-like II"/>
    <property type="match status" value="1"/>
</dbReference>
<sequence>MPTESRLGRSGHGQSGATLTTLQRATVVGLVALSAAVAVGLGLTARDDPPGTAWPPGRQATSCHDVKIFTGQVGSPYNRFARVLRTRLQAAPEHWDVEVVPTGGSAENIYHLEEQQYRTCSLALAQLGTTVDAGSAVNQFSPQRGGHLVEGLRTLGPAHDDLLHVIVRAPGSSPPGTGADVRTFTDLCDRAIAAGPAASGTRQIGTVLLRVGLPGTCAPRLEDSSIDDGLRLLVAGAVDAVFWAGGAGTERIRTELANGVKLQVLDLAQFRDAIAADWEKVYHPPGRYFPGTVFPPGHLGPRDYPGMTDVDTVSLPNGVLAHEQADPALVRRATADLFGDPAEYERALWGDNPAGRRVPDALTVYESPLFCYVPLHPAAAEYYRLRFDRGPGCGR</sequence>
<dbReference type="InterPro" id="IPR011852">
    <property type="entry name" value="TRAP_TAXI"/>
</dbReference>
<dbReference type="OrthoDB" id="5582316at2"/>
<dbReference type="Pfam" id="PF16868">
    <property type="entry name" value="NMT1_3"/>
    <property type="match status" value="1"/>
</dbReference>
<dbReference type="EMBL" id="MAXA01000215">
    <property type="protein sequence ID" value="OHV27953.1"/>
    <property type="molecule type" value="Genomic_DNA"/>
</dbReference>
<name>A0A1S1PZ54_9ACTN</name>
<dbReference type="AlphaFoldDB" id="A0A1S1PZ54"/>
<dbReference type="Gene3D" id="3.40.190.10">
    <property type="entry name" value="Periplasmic binding protein-like II"/>
    <property type="match status" value="2"/>
</dbReference>
<dbReference type="RefSeq" id="WP_071064047.1">
    <property type="nucleotide sequence ID" value="NZ_MAXA01000215.1"/>
</dbReference>
<gene>
    <name evidence="1" type="ORF">BBK14_18480</name>
</gene>
<proteinExistence type="predicted"/>
<reference evidence="2" key="1">
    <citation type="submission" date="2016-07" db="EMBL/GenBank/DDBJ databases">
        <title>Frankia sp. NRRL B-16219 Genome sequencing.</title>
        <authorList>
            <person name="Ghodhbane-Gtari F."/>
            <person name="Swanson E."/>
            <person name="Gueddou A."/>
            <person name="Louati M."/>
            <person name="Nouioui I."/>
            <person name="Hezbri K."/>
            <person name="Abebe-Akele F."/>
            <person name="Simpson S."/>
            <person name="Morris K."/>
            <person name="Thomas K."/>
            <person name="Gtari M."/>
            <person name="Tisa L.S."/>
        </authorList>
    </citation>
    <scope>NUCLEOTIDE SEQUENCE [LARGE SCALE GENOMIC DNA]</scope>
    <source>
        <strain evidence="2">NRRL B-16219</strain>
    </source>
</reference>
<dbReference type="PANTHER" id="PTHR42941">
    <property type="entry name" value="SLL1037 PROTEIN"/>
    <property type="match status" value="1"/>
</dbReference>